<dbReference type="NCBIfam" id="NF002829">
    <property type="entry name" value="PRK03007.1"/>
    <property type="match status" value="1"/>
</dbReference>
<dbReference type="Proteomes" id="UP000608024">
    <property type="component" value="Unassembled WGS sequence"/>
</dbReference>
<dbReference type="GO" id="GO:0008832">
    <property type="term" value="F:dGTPase activity"/>
    <property type="evidence" value="ECO:0007669"/>
    <property type="project" value="TreeGrafter"/>
</dbReference>
<protein>
    <recommendedName>
        <fullName evidence="2">Deoxyguanosinetriphosphate triphosphohydrolase-like protein</fullName>
    </recommendedName>
</protein>
<evidence type="ECO:0000259" key="3">
    <source>
        <dbReference type="PROSITE" id="PS51831"/>
    </source>
</evidence>
<dbReference type="RefSeq" id="WP_229926231.1">
    <property type="nucleotide sequence ID" value="NZ_BNBT01000302.1"/>
</dbReference>
<name>A0A919AEI0_9ACTN</name>
<evidence type="ECO:0000313" key="5">
    <source>
        <dbReference type="Proteomes" id="UP000608024"/>
    </source>
</evidence>
<dbReference type="PROSITE" id="PS51831">
    <property type="entry name" value="HD"/>
    <property type="match status" value="1"/>
</dbReference>
<dbReference type="AlphaFoldDB" id="A0A919AEI0"/>
<proteinExistence type="inferred from homology"/>
<keyword evidence="1 2" id="KW-0378">Hydrolase</keyword>
<reference evidence="4" key="2">
    <citation type="submission" date="2020-09" db="EMBL/GenBank/DDBJ databases">
        <authorList>
            <person name="Sun Q."/>
            <person name="Ohkuma M."/>
        </authorList>
    </citation>
    <scope>NUCLEOTIDE SEQUENCE</scope>
    <source>
        <strain evidence="4">JCM 4784</strain>
    </source>
</reference>
<dbReference type="InterPro" id="IPR006674">
    <property type="entry name" value="HD_domain"/>
</dbReference>
<dbReference type="Gene3D" id="1.10.3210.10">
    <property type="entry name" value="Hypothetical protein af1432"/>
    <property type="match status" value="1"/>
</dbReference>
<dbReference type="GO" id="GO:0006203">
    <property type="term" value="P:dGTP catabolic process"/>
    <property type="evidence" value="ECO:0007669"/>
    <property type="project" value="TreeGrafter"/>
</dbReference>
<dbReference type="HAMAP" id="MF_01212">
    <property type="entry name" value="dGTPase_type2"/>
    <property type="match status" value="1"/>
</dbReference>
<keyword evidence="5" id="KW-1185">Reference proteome</keyword>
<dbReference type="SUPFAM" id="SSF109604">
    <property type="entry name" value="HD-domain/PDEase-like"/>
    <property type="match status" value="1"/>
</dbReference>
<dbReference type="InterPro" id="IPR003607">
    <property type="entry name" value="HD/PDEase_dom"/>
</dbReference>
<comment type="caution">
    <text evidence="4">The sequence shown here is derived from an EMBL/GenBank/DDBJ whole genome shotgun (WGS) entry which is preliminary data.</text>
</comment>
<sequence>MAGTAPHAHPEPQPEHTAYPCALPAFSAYDAAAAERWAAEPDKRPGRTAFQRDRARVLHSAALRRLAGKTQVVTPGTRSQAWDASARTRLTHSLECAQVGRELGAALGCDPDLVETACLSHDLGHPPFGHNGEQALNELAQDCGGFEGNAQSLRLLTRIEPKRFVRSPDTGDLVSVGLNLTRAALDAATKYPWPRGAHPADPDSVKFGVYDDDRPVFDWVREGAPGHRTCFEAQVMDWADDVAYSVHDVEDGLHAGHIDPNLLGAEPERRDVCAVAVGRYVPADTDPEELAAALDRLQEQEWWPHGYDGSAVAQARLKDATSQLIGRFCLAAETATRARYGTGPLTRYAAELVVPRETRLECAVLKAVADRYVMQRAEQTRLRADQRVCVAELADALAARAPEGLDPQFRALYDAAPDDRAAKRVVIDQIASLTDAAARSLHRRLTAPHRTARTGE</sequence>
<gene>
    <name evidence="4" type="ORF">GCM10018785_75310</name>
</gene>
<evidence type="ECO:0000256" key="1">
    <source>
        <dbReference type="ARBA" id="ARBA00022801"/>
    </source>
</evidence>
<dbReference type="EMBL" id="BNBT01000302">
    <property type="protein sequence ID" value="GHF01891.1"/>
    <property type="molecule type" value="Genomic_DNA"/>
</dbReference>
<dbReference type="SMART" id="SM00471">
    <property type="entry name" value="HDc"/>
    <property type="match status" value="1"/>
</dbReference>
<dbReference type="InterPro" id="IPR006261">
    <property type="entry name" value="dGTPase"/>
</dbReference>
<comment type="similarity">
    <text evidence="2">Belongs to the dGTPase family. Type 2 subfamily.</text>
</comment>
<dbReference type="PANTHER" id="PTHR11373">
    <property type="entry name" value="DEOXYNUCLEOSIDE TRIPHOSPHATE TRIPHOSPHOHYDROLASE"/>
    <property type="match status" value="1"/>
</dbReference>
<evidence type="ECO:0000256" key="2">
    <source>
        <dbReference type="HAMAP-Rule" id="MF_01212"/>
    </source>
</evidence>
<dbReference type="Pfam" id="PF01966">
    <property type="entry name" value="HD"/>
    <property type="match status" value="1"/>
</dbReference>
<organism evidence="4 5">
    <name type="scientific">Streptomyces longispororuber</name>
    <dbReference type="NCBI Taxonomy" id="68230"/>
    <lineage>
        <taxon>Bacteria</taxon>
        <taxon>Bacillati</taxon>
        <taxon>Actinomycetota</taxon>
        <taxon>Actinomycetes</taxon>
        <taxon>Kitasatosporales</taxon>
        <taxon>Streptomycetaceae</taxon>
        <taxon>Streptomyces</taxon>
    </lineage>
</organism>
<dbReference type="InterPro" id="IPR026875">
    <property type="entry name" value="PHydrolase_assoc_dom"/>
</dbReference>
<reference evidence="4" key="1">
    <citation type="journal article" date="2014" name="Int. J. Syst. Evol. Microbiol.">
        <title>Complete genome sequence of Corynebacterium casei LMG S-19264T (=DSM 44701T), isolated from a smear-ripened cheese.</title>
        <authorList>
            <consortium name="US DOE Joint Genome Institute (JGI-PGF)"/>
            <person name="Walter F."/>
            <person name="Albersmeier A."/>
            <person name="Kalinowski J."/>
            <person name="Ruckert C."/>
        </authorList>
    </citation>
    <scope>NUCLEOTIDE SEQUENCE</scope>
    <source>
        <strain evidence="4">JCM 4784</strain>
    </source>
</reference>
<accession>A0A919AEI0</accession>
<dbReference type="InterPro" id="IPR023023">
    <property type="entry name" value="dNTPase_2"/>
</dbReference>
<dbReference type="Pfam" id="PF13286">
    <property type="entry name" value="HD_assoc"/>
    <property type="match status" value="1"/>
</dbReference>
<dbReference type="PANTHER" id="PTHR11373:SF32">
    <property type="entry name" value="DEOXYGUANOSINETRIPHOSPHATE TRIPHOSPHOHYDROLASE"/>
    <property type="match status" value="1"/>
</dbReference>
<dbReference type="CDD" id="cd00077">
    <property type="entry name" value="HDc"/>
    <property type="match status" value="1"/>
</dbReference>
<dbReference type="InterPro" id="IPR050135">
    <property type="entry name" value="dGTPase-like"/>
</dbReference>
<feature type="domain" description="HD" evidence="3">
    <location>
        <begin position="89"/>
        <end position="245"/>
    </location>
</feature>
<evidence type="ECO:0000313" key="4">
    <source>
        <dbReference type="EMBL" id="GHF01891.1"/>
    </source>
</evidence>
<dbReference type="NCBIfam" id="TIGR01353">
    <property type="entry name" value="dGTP_triPase"/>
    <property type="match status" value="1"/>
</dbReference>